<feature type="region of interest" description="Disordered" evidence="1">
    <location>
        <begin position="131"/>
        <end position="475"/>
    </location>
</feature>
<protein>
    <submittedName>
        <fullName evidence="3">ARID domain-containing protein</fullName>
    </submittedName>
</protein>
<proteinExistence type="predicted"/>
<dbReference type="WBParaSite" id="PgR019_g020_t07">
    <property type="protein sequence ID" value="PgR019_g020_t07"/>
    <property type="gene ID" value="PgR019_g020"/>
</dbReference>
<evidence type="ECO:0000313" key="3">
    <source>
        <dbReference type="WBParaSite" id="PgR019_g020_t07"/>
    </source>
</evidence>
<organism evidence="2 3">
    <name type="scientific">Parascaris univalens</name>
    <name type="common">Nematode worm</name>
    <dbReference type="NCBI Taxonomy" id="6257"/>
    <lineage>
        <taxon>Eukaryota</taxon>
        <taxon>Metazoa</taxon>
        <taxon>Ecdysozoa</taxon>
        <taxon>Nematoda</taxon>
        <taxon>Chromadorea</taxon>
        <taxon>Rhabditida</taxon>
        <taxon>Spirurina</taxon>
        <taxon>Ascaridomorpha</taxon>
        <taxon>Ascaridoidea</taxon>
        <taxon>Ascarididae</taxon>
        <taxon>Parascaris</taxon>
    </lineage>
</organism>
<feature type="compositionally biased region" description="Low complexity" evidence="1">
    <location>
        <begin position="27"/>
        <end position="44"/>
    </location>
</feature>
<evidence type="ECO:0000313" key="2">
    <source>
        <dbReference type="Proteomes" id="UP000887569"/>
    </source>
</evidence>
<accession>A0A915AXC6</accession>
<keyword evidence="2" id="KW-1185">Reference proteome</keyword>
<feature type="compositionally biased region" description="Low complexity" evidence="1">
    <location>
        <begin position="329"/>
        <end position="342"/>
    </location>
</feature>
<feature type="compositionally biased region" description="Polar residues" evidence="1">
    <location>
        <begin position="136"/>
        <end position="162"/>
    </location>
</feature>
<feature type="compositionally biased region" description="Low complexity" evidence="1">
    <location>
        <begin position="411"/>
        <end position="439"/>
    </location>
</feature>
<evidence type="ECO:0000256" key="1">
    <source>
        <dbReference type="SAM" id="MobiDB-lite"/>
    </source>
</evidence>
<sequence>MSRMYPPSFHSSHFDCSMWSQGVSTVTSGGGSSTSAQQMPSSSTEHYQQQQPSTSSALAAGYYPVPESSSRLTNPYYSSQFCNSQAPFAVPSMSRSCQPTGAPAAGVLSYVASPYAQYAVQYYQQQHQMQQHQHNYLRSHTQGSVPTSSKASLYRQTPTSWKYASGPPGQAPGAPPGYGPHPGDPNAAYYYGHQMDPTSMQARTHGWPPQGYPPAAGVGGAPPGYPPAMRSTAPMRTAMPQQMMQGPSLEEQQRYEEQQRQHYYQQQQQQQVAYASQQQIPSTMPPSSSSQVDPSSSQSRAPSAGPAAGSATPDSSSRLSAEDTMSHCPSSHSQTSAPASSSAPPPGSQPPPVGYYGQTQTPQMYGSPGLRPGVGAGTASMQMKPTAAYPGAYSQSQPTGYPSVPGYPDGYQPAHPAMAQQQQQHQLYQQQMWASQQAQRYPPGGAANVASSSATPPMNAPMGPRGSVGMPSSADVNASQQAYPAARRPPYYHMQAQTPTTGSPSPGAVSAQRLRVSFAALCRSHGFAPYASPVLE</sequence>
<reference evidence="3" key="1">
    <citation type="submission" date="2022-11" db="UniProtKB">
        <authorList>
            <consortium name="WormBaseParasite"/>
        </authorList>
    </citation>
    <scope>IDENTIFICATION</scope>
</reference>
<feature type="region of interest" description="Disordered" evidence="1">
    <location>
        <begin position="27"/>
        <end position="55"/>
    </location>
</feature>
<feature type="compositionally biased region" description="Pro residues" evidence="1">
    <location>
        <begin position="343"/>
        <end position="353"/>
    </location>
</feature>
<dbReference type="AlphaFoldDB" id="A0A915AXC6"/>
<feature type="compositionally biased region" description="Polar residues" evidence="1">
    <location>
        <begin position="45"/>
        <end position="55"/>
    </location>
</feature>
<feature type="compositionally biased region" description="Pro residues" evidence="1">
    <location>
        <begin position="169"/>
        <end position="183"/>
    </location>
</feature>
<name>A0A915AXC6_PARUN</name>
<dbReference type="Proteomes" id="UP000887569">
    <property type="component" value="Unplaced"/>
</dbReference>
<feature type="compositionally biased region" description="Low complexity" evidence="1">
    <location>
        <begin position="261"/>
        <end position="317"/>
    </location>
</feature>
<feature type="compositionally biased region" description="Basic and acidic residues" evidence="1">
    <location>
        <begin position="251"/>
        <end position="260"/>
    </location>
</feature>